<evidence type="ECO:0000313" key="3">
    <source>
        <dbReference type="Proteomes" id="UP000011682"/>
    </source>
</evidence>
<name>S9QVM8_CYSF2</name>
<organism evidence="2 3">
    <name type="scientific">Cystobacter fuscus (strain ATCC 25194 / DSM 2262 / NBRC 100088 / M29)</name>
    <dbReference type="NCBI Taxonomy" id="1242864"/>
    <lineage>
        <taxon>Bacteria</taxon>
        <taxon>Pseudomonadati</taxon>
        <taxon>Myxococcota</taxon>
        <taxon>Myxococcia</taxon>
        <taxon>Myxococcales</taxon>
        <taxon>Cystobacterineae</taxon>
        <taxon>Archangiaceae</taxon>
        <taxon>Cystobacter</taxon>
    </lineage>
</organism>
<dbReference type="EMBL" id="ANAH02000011">
    <property type="protein sequence ID" value="EPX60713.1"/>
    <property type="molecule type" value="Genomic_DNA"/>
</dbReference>
<reference evidence="2" key="1">
    <citation type="submission" date="2013-05" db="EMBL/GenBank/DDBJ databases">
        <title>Genome assembly of Cystobacter fuscus DSM 2262.</title>
        <authorList>
            <person name="Sharma G."/>
            <person name="Khatri I."/>
            <person name="Kaur C."/>
            <person name="Mayilraj S."/>
            <person name="Subramanian S."/>
        </authorList>
    </citation>
    <scope>NUCLEOTIDE SEQUENCE [LARGE SCALE GENOMIC DNA]</scope>
    <source>
        <strain evidence="2">DSM 2262</strain>
    </source>
</reference>
<comment type="caution">
    <text evidence="2">The sequence shown here is derived from an EMBL/GenBank/DDBJ whole genome shotgun (WGS) entry which is preliminary data.</text>
</comment>
<evidence type="ECO:0000313" key="2">
    <source>
        <dbReference type="EMBL" id="EPX60713.1"/>
    </source>
</evidence>
<gene>
    <name evidence="2" type="ORF">D187_001362</name>
</gene>
<dbReference type="Proteomes" id="UP000011682">
    <property type="component" value="Unassembled WGS sequence"/>
</dbReference>
<protein>
    <submittedName>
        <fullName evidence="2">Uncharacterized protein</fullName>
    </submittedName>
</protein>
<accession>S9QVM8</accession>
<dbReference type="AlphaFoldDB" id="S9QVM8"/>
<evidence type="ECO:0000256" key="1">
    <source>
        <dbReference type="SAM" id="MobiDB-lite"/>
    </source>
</evidence>
<feature type="region of interest" description="Disordered" evidence="1">
    <location>
        <begin position="84"/>
        <end position="103"/>
    </location>
</feature>
<sequence>MAALLLGASPAYGDTSAEIATRLAHAKAALTATRGQLTPEQWALLSDKLAGAEKALADYDQFVARTGRTLATAGVLDSWNKAEPVDDDASGKIGTPSECATSS</sequence>
<proteinExistence type="predicted"/>
<keyword evidence="3" id="KW-1185">Reference proteome</keyword>